<protein>
    <submittedName>
        <fullName evidence="1">4-oxalocrotonate tautomerase</fullName>
    </submittedName>
</protein>
<dbReference type="RefSeq" id="WP_189134021.1">
    <property type="nucleotide sequence ID" value="NZ_BMMS01000023.1"/>
</dbReference>
<keyword evidence="2" id="KW-1185">Reference proteome</keyword>
<name>A0A918E0H5_9ACTN</name>
<organism evidence="1 2">
    <name type="scientific">Wenjunlia tyrosinilytica</name>
    <dbReference type="NCBI Taxonomy" id="1544741"/>
    <lineage>
        <taxon>Bacteria</taxon>
        <taxon>Bacillati</taxon>
        <taxon>Actinomycetota</taxon>
        <taxon>Actinomycetes</taxon>
        <taxon>Kitasatosporales</taxon>
        <taxon>Streptomycetaceae</taxon>
        <taxon>Wenjunlia</taxon>
    </lineage>
</organism>
<proteinExistence type="predicted"/>
<dbReference type="InterPro" id="IPR037479">
    <property type="entry name" value="Tauto_MSAD"/>
</dbReference>
<dbReference type="PANTHER" id="PTHR38460">
    <property type="entry name" value="TAUTOMERASE YOLI-RELATED"/>
    <property type="match status" value="1"/>
</dbReference>
<reference evidence="1" key="1">
    <citation type="journal article" date="2014" name="Int. J. Syst. Evol. Microbiol.">
        <title>Complete genome sequence of Corynebacterium casei LMG S-19264T (=DSM 44701T), isolated from a smear-ripened cheese.</title>
        <authorList>
            <consortium name="US DOE Joint Genome Institute (JGI-PGF)"/>
            <person name="Walter F."/>
            <person name="Albersmeier A."/>
            <person name="Kalinowski J."/>
            <person name="Ruckert C."/>
        </authorList>
    </citation>
    <scope>NUCLEOTIDE SEQUENCE</scope>
    <source>
        <strain evidence="1">CGMCC 4.7201</strain>
    </source>
</reference>
<dbReference type="EMBL" id="BMMS01000023">
    <property type="protein sequence ID" value="GGO94583.1"/>
    <property type="molecule type" value="Genomic_DNA"/>
</dbReference>
<comment type="caution">
    <text evidence="1">The sequence shown here is derived from an EMBL/GenBank/DDBJ whole genome shotgun (WGS) entry which is preliminary data.</text>
</comment>
<evidence type="ECO:0000313" key="2">
    <source>
        <dbReference type="Proteomes" id="UP000641932"/>
    </source>
</evidence>
<dbReference type="InterPro" id="IPR014347">
    <property type="entry name" value="Tautomerase/MIF_sf"/>
</dbReference>
<sequence length="138" mass="14722">MPLIRIDLVKGRTEAQVGAVADAIHGAVVDTLGIPGRDRFQLITEHERGHVIAQDAGLGFERSDGVVMVQVFTQAGRSTQTKQRLYAAIARSLSKVGVAGEDVFIGYVENTAADWSFGFGRAQYVDGDLEIPGSASTC</sequence>
<reference evidence="1" key="2">
    <citation type="submission" date="2020-09" db="EMBL/GenBank/DDBJ databases">
        <authorList>
            <person name="Sun Q."/>
            <person name="Zhou Y."/>
        </authorList>
    </citation>
    <scope>NUCLEOTIDE SEQUENCE</scope>
    <source>
        <strain evidence="1">CGMCC 4.7201</strain>
    </source>
</reference>
<dbReference type="Gene3D" id="3.30.429.10">
    <property type="entry name" value="Macrophage Migration Inhibitory Factor"/>
    <property type="match status" value="1"/>
</dbReference>
<dbReference type="Proteomes" id="UP000641932">
    <property type="component" value="Unassembled WGS sequence"/>
</dbReference>
<dbReference type="AlphaFoldDB" id="A0A918E0H5"/>
<evidence type="ECO:0000313" key="1">
    <source>
        <dbReference type="EMBL" id="GGO94583.1"/>
    </source>
</evidence>
<dbReference type="Pfam" id="PF14552">
    <property type="entry name" value="Tautomerase_2"/>
    <property type="match status" value="1"/>
</dbReference>
<dbReference type="SUPFAM" id="SSF55331">
    <property type="entry name" value="Tautomerase/MIF"/>
    <property type="match status" value="1"/>
</dbReference>
<gene>
    <name evidence="1" type="ORF">GCM10012280_49830</name>
</gene>
<dbReference type="PANTHER" id="PTHR38460:SF1">
    <property type="entry name" value="TAUTOMERASE YOLI-RELATED"/>
    <property type="match status" value="1"/>
</dbReference>
<accession>A0A918E0H5</accession>